<sequence>MTNPTPTPPSSNSAATLPNPWHCLGGSLVSGAIAFGMYHLTLRIALRFAHQGLHSHNMIVINITVALRTLIVGLSALGTGIFGLVSLGLLGLGLQVLQQRLRPTPPDSASEPDAEP</sequence>
<dbReference type="OrthoDB" id="515558at2"/>
<dbReference type="Pfam" id="PF11282">
    <property type="entry name" value="DUF3082"/>
    <property type="match status" value="1"/>
</dbReference>
<evidence type="ECO:0000313" key="3">
    <source>
        <dbReference type="Proteomes" id="UP000030170"/>
    </source>
</evidence>
<dbReference type="RefSeq" id="WP_036533484.1">
    <property type="nucleotide sequence ID" value="NZ_JJML01000024.1"/>
</dbReference>
<evidence type="ECO:0000313" key="2">
    <source>
        <dbReference type="EMBL" id="KGF72567.1"/>
    </source>
</evidence>
<keyword evidence="1" id="KW-1133">Transmembrane helix</keyword>
<keyword evidence="3" id="KW-1185">Reference proteome</keyword>
<protein>
    <recommendedName>
        <fullName evidence="4">DUF3082 domain-containing protein</fullName>
    </recommendedName>
</protein>
<name>A0A098TL54_9CYAN</name>
<dbReference type="EMBL" id="JJML01000024">
    <property type="protein sequence ID" value="KGF72567.1"/>
    <property type="molecule type" value="Genomic_DNA"/>
</dbReference>
<keyword evidence="1" id="KW-0472">Membrane</keyword>
<dbReference type="PANTHER" id="PTHR35733">
    <property type="entry name" value="OS02G0307800 PROTEIN"/>
    <property type="match status" value="1"/>
</dbReference>
<dbReference type="InterPro" id="IPR021434">
    <property type="entry name" value="DUF3082"/>
</dbReference>
<dbReference type="Proteomes" id="UP000030170">
    <property type="component" value="Unassembled WGS sequence"/>
</dbReference>
<proteinExistence type="predicted"/>
<accession>A0A098TL54</accession>
<dbReference type="AlphaFoldDB" id="A0A098TL54"/>
<dbReference type="PANTHER" id="PTHR35733:SF1">
    <property type="entry name" value="OS02G0307800 PROTEIN"/>
    <property type="match status" value="1"/>
</dbReference>
<evidence type="ECO:0000256" key="1">
    <source>
        <dbReference type="SAM" id="Phobius"/>
    </source>
</evidence>
<feature type="transmembrane region" description="Helical" evidence="1">
    <location>
        <begin position="20"/>
        <end position="41"/>
    </location>
</feature>
<comment type="caution">
    <text evidence="2">The sequence shown here is derived from an EMBL/GenBank/DDBJ whole genome shotgun (WGS) entry which is preliminary data.</text>
</comment>
<evidence type="ECO:0008006" key="4">
    <source>
        <dbReference type="Google" id="ProtNLM"/>
    </source>
</evidence>
<gene>
    <name evidence="2" type="ORF">DO97_07795</name>
</gene>
<organism evidence="2 3">
    <name type="scientific">Neosynechococcus sphagnicola sy1</name>
    <dbReference type="NCBI Taxonomy" id="1497020"/>
    <lineage>
        <taxon>Bacteria</taxon>
        <taxon>Bacillati</taxon>
        <taxon>Cyanobacteriota</taxon>
        <taxon>Cyanophyceae</taxon>
        <taxon>Neosynechococcales</taxon>
        <taxon>Neosynechococcaceae</taxon>
        <taxon>Neosynechococcus</taxon>
    </lineage>
</organism>
<reference evidence="2 3" key="1">
    <citation type="journal article" date="2014" name="Mol. Ecol.">
        <title>Evolution of Synechococcus.</title>
        <authorList>
            <person name="Dvorak P."/>
            <person name="Casamatta D."/>
            <person name="Hasler P."/>
            <person name="Poulickova A."/>
            <person name="Ondrej V."/>
            <person name="Sanges R."/>
        </authorList>
    </citation>
    <scope>NUCLEOTIDE SEQUENCE [LARGE SCALE GENOMIC DNA]</scope>
    <source>
        <strain evidence="2 3">CAUP A 1101</strain>
    </source>
</reference>
<keyword evidence="1" id="KW-0812">Transmembrane</keyword>
<feature type="transmembrane region" description="Helical" evidence="1">
    <location>
        <begin position="77"/>
        <end position="97"/>
    </location>
</feature>
<dbReference type="STRING" id="1497020.DO97_07795"/>